<dbReference type="Proteomes" id="UP001412067">
    <property type="component" value="Unassembled WGS sequence"/>
</dbReference>
<name>A0ABR2MQ96_9ASPA</name>
<dbReference type="PANTHER" id="PTHR37722:SF2">
    <property type="entry name" value="OS01G0167700 PROTEIN"/>
    <property type="match status" value="1"/>
</dbReference>
<evidence type="ECO:0000256" key="1">
    <source>
        <dbReference type="SAM" id="MobiDB-lite"/>
    </source>
</evidence>
<protein>
    <submittedName>
        <fullName evidence="2">Uncharacterized protein</fullName>
    </submittedName>
</protein>
<comment type="caution">
    <text evidence="2">The sequence shown here is derived from an EMBL/GenBank/DDBJ whole genome shotgun (WGS) entry which is preliminary data.</text>
</comment>
<accession>A0ABR2MQ96</accession>
<feature type="compositionally biased region" description="Polar residues" evidence="1">
    <location>
        <begin position="486"/>
        <end position="501"/>
    </location>
</feature>
<sequence length="634" mass="70190">MLQWTGGSRRKVATSRKSAHSRQKQYFEQRKRQRHAPGQEHRTNGSDMEVLYNAEPRSLDILNMINLAVAPKPVNTKLAVSANHTVANVSDNSLLGIVTGSYSTIVEGTRLTQEAKSSNSYLPEVSQIDSYKCAGHMNELKMLGSGPEHSSSCAGRTLNETNEKPRIEPTILDLLDDGSFSNGRSIPEAHVALLVEDKFGSFKRQFCDESYMTSSPNQIFSFEGYSLLNSSAKKFEIYRSSNVEVTDTFAGSSRNLLEGSSKFEDSAKSTPYLRRSTLEREINPSFISDSCIDAFCGHTNPGGNFDAPAWSLLPAEDYQDNTSPLSENSNSSAAARNKSSLGFGTCSVKPGKIKAKFNEKFQKVSKDGSFMGLCSEYDDIFDDAIWGQKQNSNSAFKLLGAENMFVLDQTFPSKTSSMLDPFNSFTPRNKSMASCGYEAMSQDDHFDPIVMPKTKFETLSGCEPPNDFIYAHEISSKRSDFDLNSHVPTKPSSKTKGHVQYSSSAGGGFFKEIHFNHLPKYQDYNEERGSSGKPQGKDAEMRSTSSGNAESAAGVESLDKVSEQDHSRNEILEPSNSPGVEKLIDEAEVIPAMMEELPTQIQNYVQSKLHSFFPPNLPDRRSRKTPRLTLADRR</sequence>
<feature type="compositionally biased region" description="Basic residues" evidence="1">
    <location>
        <begin position="8"/>
        <end position="23"/>
    </location>
</feature>
<feature type="region of interest" description="Disordered" evidence="1">
    <location>
        <begin position="1"/>
        <end position="48"/>
    </location>
</feature>
<keyword evidence="3" id="KW-1185">Reference proteome</keyword>
<feature type="compositionally biased region" description="Basic and acidic residues" evidence="1">
    <location>
        <begin position="557"/>
        <end position="571"/>
    </location>
</feature>
<feature type="compositionally biased region" description="Basic and acidic residues" evidence="1">
    <location>
        <begin position="523"/>
        <end position="541"/>
    </location>
</feature>
<reference evidence="2 3" key="1">
    <citation type="journal article" date="2022" name="Nat. Plants">
        <title>Genomes of leafy and leafless Platanthera orchids illuminate the evolution of mycoheterotrophy.</title>
        <authorList>
            <person name="Li M.H."/>
            <person name="Liu K.W."/>
            <person name="Li Z."/>
            <person name="Lu H.C."/>
            <person name="Ye Q.L."/>
            <person name="Zhang D."/>
            <person name="Wang J.Y."/>
            <person name="Li Y.F."/>
            <person name="Zhong Z.M."/>
            <person name="Liu X."/>
            <person name="Yu X."/>
            <person name="Liu D.K."/>
            <person name="Tu X.D."/>
            <person name="Liu B."/>
            <person name="Hao Y."/>
            <person name="Liao X.Y."/>
            <person name="Jiang Y.T."/>
            <person name="Sun W.H."/>
            <person name="Chen J."/>
            <person name="Chen Y.Q."/>
            <person name="Ai Y."/>
            <person name="Zhai J.W."/>
            <person name="Wu S.S."/>
            <person name="Zhou Z."/>
            <person name="Hsiao Y.Y."/>
            <person name="Wu W.L."/>
            <person name="Chen Y.Y."/>
            <person name="Lin Y.F."/>
            <person name="Hsu J.L."/>
            <person name="Li C.Y."/>
            <person name="Wang Z.W."/>
            <person name="Zhao X."/>
            <person name="Zhong W.Y."/>
            <person name="Ma X.K."/>
            <person name="Ma L."/>
            <person name="Huang J."/>
            <person name="Chen G.Z."/>
            <person name="Huang M.Z."/>
            <person name="Huang L."/>
            <person name="Peng D.H."/>
            <person name="Luo Y.B."/>
            <person name="Zou S.Q."/>
            <person name="Chen S.P."/>
            <person name="Lan S."/>
            <person name="Tsai W.C."/>
            <person name="Van de Peer Y."/>
            <person name="Liu Z.J."/>
        </authorList>
    </citation>
    <scope>NUCLEOTIDE SEQUENCE [LARGE SCALE GENOMIC DNA]</scope>
    <source>
        <strain evidence="2">Lor288</strain>
    </source>
</reference>
<feature type="region of interest" description="Disordered" evidence="1">
    <location>
        <begin position="523"/>
        <end position="582"/>
    </location>
</feature>
<dbReference type="PANTHER" id="PTHR37722">
    <property type="entry name" value="OS01G0167700 PROTEIN"/>
    <property type="match status" value="1"/>
</dbReference>
<evidence type="ECO:0000313" key="2">
    <source>
        <dbReference type="EMBL" id="KAK8966377.1"/>
    </source>
</evidence>
<organism evidence="2 3">
    <name type="scientific">Platanthera guangdongensis</name>
    <dbReference type="NCBI Taxonomy" id="2320717"/>
    <lineage>
        <taxon>Eukaryota</taxon>
        <taxon>Viridiplantae</taxon>
        <taxon>Streptophyta</taxon>
        <taxon>Embryophyta</taxon>
        <taxon>Tracheophyta</taxon>
        <taxon>Spermatophyta</taxon>
        <taxon>Magnoliopsida</taxon>
        <taxon>Liliopsida</taxon>
        <taxon>Asparagales</taxon>
        <taxon>Orchidaceae</taxon>
        <taxon>Orchidoideae</taxon>
        <taxon>Orchideae</taxon>
        <taxon>Orchidinae</taxon>
        <taxon>Platanthera</taxon>
    </lineage>
</organism>
<proteinExistence type="predicted"/>
<evidence type="ECO:0000313" key="3">
    <source>
        <dbReference type="Proteomes" id="UP001412067"/>
    </source>
</evidence>
<dbReference type="EMBL" id="JBBWWR010000005">
    <property type="protein sequence ID" value="KAK8966377.1"/>
    <property type="molecule type" value="Genomic_DNA"/>
</dbReference>
<feature type="region of interest" description="Disordered" evidence="1">
    <location>
        <begin position="481"/>
        <end position="501"/>
    </location>
</feature>
<feature type="region of interest" description="Disordered" evidence="1">
    <location>
        <begin position="613"/>
        <end position="634"/>
    </location>
</feature>
<gene>
    <name evidence="2" type="ORF">KSP40_PGU013145</name>
</gene>